<gene>
    <name evidence="1" type="primary">GGP1</name>
    <name evidence="1" type="ORF">SDJN03_16361</name>
</gene>
<dbReference type="AlphaFoldDB" id="A0AAV6MX17"/>
<organism evidence="1 2">
    <name type="scientific">Cucurbita argyrosperma subsp. sororia</name>
    <dbReference type="NCBI Taxonomy" id="37648"/>
    <lineage>
        <taxon>Eukaryota</taxon>
        <taxon>Viridiplantae</taxon>
        <taxon>Streptophyta</taxon>
        <taxon>Embryophyta</taxon>
        <taxon>Tracheophyta</taxon>
        <taxon>Spermatophyta</taxon>
        <taxon>Magnoliopsida</taxon>
        <taxon>eudicotyledons</taxon>
        <taxon>Gunneridae</taxon>
        <taxon>Pentapetalae</taxon>
        <taxon>rosids</taxon>
        <taxon>fabids</taxon>
        <taxon>Cucurbitales</taxon>
        <taxon>Cucurbitaceae</taxon>
        <taxon>Cucurbiteae</taxon>
        <taxon>Cucurbita</taxon>
    </lineage>
</organism>
<proteinExistence type="predicted"/>
<dbReference type="InterPro" id="IPR044992">
    <property type="entry name" value="ChyE-like"/>
</dbReference>
<protein>
    <submittedName>
        <fullName evidence="1">Gamma-glutamyl peptidase 1</fullName>
    </submittedName>
</protein>
<feature type="non-terminal residue" evidence="1">
    <location>
        <position position="1"/>
    </location>
</feature>
<reference evidence="1 2" key="1">
    <citation type="journal article" date="2021" name="Hortic Res">
        <title>The domestication of Cucurbita argyrosperma as revealed by the genome of its wild relative.</title>
        <authorList>
            <person name="Barrera-Redondo J."/>
            <person name="Sanchez-de la Vega G."/>
            <person name="Aguirre-Liguori J.A."/>
            <person name="Castellanos-Morales G."/>
            <person name="Gutierrez-Guerrero Y.T."/>
            <person name="Aguirre-Dugua X."/>
            <person name="Aguirre-Planter E."/>
            <person name="Tenaillon M.I."/>
            <person name="Lira-Saade R."/>
            <person name="Eguiarte L.E."/>
        </authorList>
    </citation>
    <scope>NUCLEOTIDE SEQUENCE [LARGE SCALE GENOMIC DNA]</scope>
    <source>
        <strain evidence="1">JBR-2021</strain>
    </source>
</reference>
<keyword evidence="2" id="KW-1185">Reference proteome</keyword>
<dbReference type="EMBL" id="JAGKQH010000011">
    <property type="protein sequence ID" value="KAG6587796.1"/>
    <property type="molecule type" value="Genomic_DNA"/>
</dbReference>
<sequence length="77" mass="8582">MEVEVEGGGKRYALLQAAKDSEYVKKVRVLQNYDGFEISGSPHDAYANGSWILGLHFLLQTLDAMEKKLLGIVLDIK</sequence>
<comment type="caution">
    <text evidence="1">The sequence shown here is derived from an EMBL/GenBank/DDBJ whole genome shotgun (WGS) entry which is preliminary data.</text>
</comment>
<dbReference type="PANTHER" id="PTHR42695:SF9">
    <property type="entry name" value="GAMMA-GLUTAMYL PEPTIDASE 2-RELATED"/>
    <property type="match status" value="1"/>
</dbReference>
<name>A0AAV6MX17_9ROSI</name>
<dbReference type="Proteomes" id="UP000685013">
    <property type="component" value="Chromosome 11"/>
</dbReference>
<evidence type="ECO:0000313" key="1">
    <source>
        <dbReference type="EMBL" id="KAG6587796.1"/>
    </source>
</evidence>
<dbReference type="PANTHER" id="PTHR42695">
    <property type="entry name" value="GLUTAMINE AMIDOTRANSFERASE YLR126C-RELATED"/>
    <property type="match status" value="1"/>
</dbReference>
<evidence type="ECO:0000313" key="2">
    <source>
        <dbReference type="Proteomes" id="UP000685013"/>
    </source>
</evidence>
<accession>A0AAV6MX17</accession>
<dbReference type="GO" id="GO:0005829">
    <property type="term" value="C:cytosol"/>
    <property type="evidence" value="ECO:0007669"/>
    <property type="project" value="TreeGrafter"/>
</dbReference>